<keyword evidence="3" id="KW-1185">Reference proteome</keyword>
<proteinExistence type="predicted"/>
<feature type="compositionally biased region" description="Low complexity" evidence="1">
    <location>
        <begin position="39"/>
        <end position="51"/>
    </location>
</feature>
<dbReference type="AlphaFoldDB" id="A0A4C2ABS4"/>
<feature type="region of interest" description="Disordered" evidence="1">
    <location>
        <begin position="1"/>
        <end position="76"/>
    </location>
</feature>
<evidence type="ECO:0000313" key="2">
    <source>
        <dbReference type="EMBL" id="GBP97530.1"/>
    </source>
</evidence>
<comment type="caution">
    <text evidence="2">The sequence shown here is derived from an EMBL/GenBank/DDBJ whole genome shotgun (WGS) entry which is preliminary data.</text>
</comment>
<reference evidence="2 3" key="1">
    <citation type="journal article" date="2019" name="Commun. Biol.">
        <title>The bagworm genome reveals a unique fibroin gene that provides high tensile strength.</title>
        <authorList>
            <person name="Kono N."/>
            <person name="Nakamura H."/>
            <person name="Ohtoshi R."/>
            <person name="Tomita M."/>
            <person name="Numata K."/>
            <person name="Arakawa K."/>
        </authorList>
    </citation>
    <scope>NUCLEOTIDE SEQUENCE [LARGE SCALE GENOMIC DNA]</scope>
</reference>
<dbReference type="Proteomes" id="UP000299102">
    <property type="component" value="Unassembled WGS sequence"/>
</dbReference>
<protein>
    <submittedName>
        <fullName evidence="2">Uncharacterized protein</fullName>
    </submittedName>
</protein>
<gene>
    <name evidence="2" type="ORF">EVAR_102188_1</name>
</gene>
<organism evidence="2 3">
    <name type="scientific">Eumeta variegata</name>
    <name type="common">Bagworm moth</name>
    <name type="synonym">Eumeta japonica</name>
    <dbReference type="NCBI Taxonomy" id="151549"/>
    <lineage>
        <taxon>Eukaryota</taxon>
        <taxon>Metazoa</taxon>
        <taxon>Ecdysozoa</taxon>
        <taxon>Arthropoda</taxon>
        <taxon>Hexapoda</taxon>
        <taxon>Insecta</taxon>
        <taxon>Pterygota</taxon>
        <taxon>Neoptera</taxon>
        <taxon>Endopterygota</taxon>
        <taxon>Lepidoptera</taxon>
        <taxon>Glossata</taxon>
        <taxon>Ditrysia</taxon>
        <taxon>Tineoidea</taxon>
        <taxon>Psychidae</taxon>
        <taxon>Oiketicinae</taxon>
        <taxon>Eumeta</taxon>
    </lineage>
</organism>
<evidence type="ECO:0000256" key="1">
    <source>
        <dbReference type="SAM" id="MobiDB-lite"/>
    </source>
</evidence>
<sequence length="76" mass="7971">MHRPSPAPLERSIESKTRPAAGARVRRKLSRPRPPGAAPPAAANCLEAAGRPAPPPARRHAPGKLFGNYGTTPAFS</sequence>
<evidence type="ECO:0000313" key="3">
    <source>
        <dbReference type="Proteomes" id="UP000299102"/>
    </source>
</evidence>
<dbReference type="EMBL" id="BGZK01002950">
    <property type="protein sequence ID" value="GBP97530.1"/>
    <property type="molecule type" value="Genomic_DNA"/>
</dbReference>
<accession>A0A4C2ABS4</accession>
<name>A0A4C2ABS4_EUMVA</name>